<dbReference type="SMART" id="SM00421">
    <property type="entry name" value="HTH_LUXR"/>
    <property type="match status" value="1"/>
</dbReference>
<sequence length="216" mass="23292">MTMSIRVCIADDHLLMLAGIKRALEDAEEIDLVGVTQRGDEVMALVEQHRPDLVLLDGRMPGMDGIECLKLIKEHHPHIKVVMLSASEDATQVTQALAAGASAYIGKRINPGDLASALRQIVAGVVHHAGPAAAEAADQSSDLTERELTMLEAISRGLSTKAISRELWVSEKTVKFHLTNIYRKLGVHNRTGAMRYAFENGLIASPPPADESAVTA</sequence>
<evidence type="ECO:0000256" key="1">
    <source>
        <dbReference type="ARBA" id="ARBA00022553"/>
    </source>
</evidence>
<dbReference type="EMBL" id="CADCVR010000068">
    <property type="protein sequence ID" value="CAA9503359.1"/>
    <property type="molecule type" value="Genomic_DNA"/>
</dbReference>
<dbReference type="GO" id="GO:0006355">
    <property type="term" value="P:regulation of DNA-templated transcription"/>
    <property type="evidence" value="ECO:0007669"/>
    <property type="project" value="InterPro"/>
</dbReference>
<evidence type="ECO:0000256" key="2">
    <source>
        <dbReference type="ARBA" id="ARBA00023125"/>
    </source>
</evidence>
<evidence type="ECO:0008006" key="7">
    <source>
        <dbReference type="Google" id="ProtNLM"/>
    </source>
</evidence>
<dbReference type="CDD" id="cd17535">
    <property type="entry name" value="REC_NarL-like"/>
    <property type="match status" value="1"/>
</dbReference>
<feature type="modified residue" description="4-aspartylphosphate" evidence="3">
    <location>
        <position position="57"/>
    </location>
</feature>
<keyword evidence="1 3" id="KW-0597">Phosphoprotein</keyword>
<dbReference type="PROSITE" id="PS50043">
    <property type="entry name" value="HTH_LUXR_2"/>
    <property type="match status" value="1"/>
</dbReference>
<dbReference type="InterPro" id="IPR001789">
    <property type="entry name" value="Sig_transdc_resp-reg_receiver"/>
</dbReference>
<dbReference type="SUPFAM" id="SSF46894">
    <property type="entry name" value="C-terminal effector domain of the bipartite response regulators"/>
    <property type="match status" value="1"/>
</dbReference>
<dbReference type="InterPro" id="IPR039420">
    <property type="entry name" value="WalR-like"/>
</dbReference>
<dbReference type="CDD" id="cd06170">
    <property type="entry name" value="LuxR_C_like"/>
    <property type="match status" value="1"/>
</dbReference>
<dbReference type="PROSITE" id="PS00622">
    <property type="entry name" value="HTH_LUXR_1"/>
    <property type="match status" value="1"/>
</dbReference>
<dbReference type="Pfam" id="PF00072">
    <property type="entry name" value="Response_reg"/>
    <property type="match status" value="1"/>
</dbReference>
<keyword evidence="2" id="KW-0238">DNA-binding</keyword>
<evidence type="ECO:0000259" key="4">
    <source>
        <dbReference type="PROSITE" id="PS50043"/>
    </source>
</evidence>
<evidence type="ECO:0000313" key="6">
    <source>
        <dbReference type="EMBL" id="CAA9503359.1"/>
    </source>
</evidence>
<dbReference type="InterPro" id="IPR000792">
    <property type="entry name" value="Tscrpt_reg_LuxR_C"/>
</dbReference>
<evidence type="ECO:0000259" key="5">
    <source>
        <dbReference type="PROSITE" id="PS50110"/>
    </source>
</evidence>
<proteinExistence type="predicted"/>
<accession>A0A6J4SRJ9</accession>
<dbReference type="PRINTS" id="PR00038">
    <property type="entry name" value="HTHLUXR"/>
</dbReference>
<organism evidence="6">
    <name type="scientific">uncultured Solirubrobacteraceae bacterium</name>
    <dbReference type="NCBI Taxonomy" id="1162706"/>
    <lineage>
        <taxon>Bacteria</taxon>
        <taxon>Bacillati</taxon>
        <taxon>Actinomycetota</taxon>
        <taxon>Thermoleophilia</taxon>
        <taxon>Solirubrobacterales</taxon>
        <taxon>Solirubrobacteraceae</taxon>
        <taxon>environmental samples</taxon>
    </lineage>
</organism>
<dbReference type="SUPFAM" id="SSF52172">
    <property type="entry name" value="CheY-like"/>
    <property type="match status" value="1"/>
</dbReference>
<dbReference type="PROSITE" id="PS50110">
    <property type="entry name" value="RESPONSE_REGULATORY"/>
    <property type="match status" value="1"/>
</dbReference>
<dbReference type="PANTHER" id="PTHR43214">
    <property type="entry name" value="TWO-COMPONENT RESPONSE REGULATOR"/>
    <property type="match status" value="1"/>
</dbReference>
<dbReference type="AlphaFoldDB" id="A0A6J4SRJ9"/>
<feature type="domain" description="Response regulatory" evidence="5">
    <location>
        <begin position="6"/>
        <end position="122"/>
    </location>
</feature>
<dbReference type="InterPro" id="IPR058245">
    <property type="entry name" value="NreC/VraR/RcsB-like_REC"/>
</dbReference>
<dbReference type="GO" id="GO:0000160">
    <property type="term" value="P:phosphorelay signal transduction system"/>
    <property type="evidence" value="ECO:0007669"/>
    <property type="project" value="InterPro"/>
</dbReference>
<feature type="domain" description="HTH luxR-type" evidence="4">
    <location>
        <begin position="136"/>
        <end position="201"/>
    </location>
</feature>
<name>A0A6J4SRJ9_9ACTN</name>
<dbReference type="InterPro" id="IPR016032">
    <property type="entry name" value="Sig_transdc_resp-reg_C-effctor"/>
</dbReference>
<evidence type="ECO:0000256" key="3">
    <source>
        <dbReference type="PROSITE-ProRule" id="PRU00169"/>
    </source>
</evidence>
<gene>
    <name evidence="6" type="ORF">AVDCRST_MAG53-2112</name>
</gene>
<dbReference type="SMART" id="SM00448">
    <property type="entry name" value="REC"/>
    <property type="match status" value="1"/>
</dbReference>
<protein>
    <recommendedName>
        <fullName evidence="7">Two-component transcriptional response regulator, LuxR family</fullName>
    </recommendedName>
</protein>
<dbReference type="Gene3D" id="3.40.50.2300">
    <property type="match status" value="1"/>
</dbReference>
<dbReference type="Pfam" id="PF00196">
    <property type="entry name" value="GerE"/>
    <property type="match status" value="1"/>
</dbReference>
<dbReference type="GO" id="GO:0003677">
    <property type="term" value="F:DNA binding"/>
    <property type="evidence" value="ECO:0007669"/>
    <property type="project" value="UniProtKB-KW"/>
</dbReference>
<reference evidence="6" key="1">
    <citation type="submission" date="2020-02" db="EMBL/GenBank/DDBJ databases">
        <authorList>
            <person name="Meier V. D."/>
        </authorList>
    </citation>
    <scope>NUCLEOTIDE SEQUENCE</scope>
    <source>
        <strain evidence="6">AVDCRST_MAG53</strain>
    </source>
</reference>
<dbReference type="PANTHER" id="PTHR43214:SF43">
    <property type="entry name" value="TWO-COMPONENT RESPONSE REGULATOR"/>
    <property type="match status" value="1"/>
</dbReference>
<dbReference type="InterPro" id="IPR011006">
    <property type="entry name" value="CheY-like_superfamily"/>
</dbReference>